<proteinExistence type="predicted"/>
<dbReference type="Proteomes" id="UP000018439">
    <property type="component" value="Chromosome"/>
</dbReference>
<evidence type="ECO:0000313" key="2">
    <source>
        <dbReference type="Proteomes" id="UP000018439"/>
    </source>
</evidence>
<dbReference type="Pfam" id="PF16702">
    <property type="entry name" value="DUF5063"/>
    <property type="match status" value="1"/>
</dbReference>
<dbReference type="HOGENOM" id="CLU_1375822_0_0_10"/>
<dbReference type="OrthoDB" id="1116917at2"/>
<dbReference type="Gene3D" id="1.20.120.1550">
    <property type="entry name" value="Protein of unknown function DUF5063"/>
    <property type="match status" value="1"/>
</dbReference>
<dbReference type="eggNOG" id="ENOG50318R1">
    <property type="taxonomic scope" value="Bacteria"/>
</dbReference>
<evidence type="ECO:0008006" key="3">
    <source>
        <dbReference type="Google" id="ProtNLM"/>
    </source>
</evidence>
<sequence length="189" mass="22167">MEKENQVIFDKNVIEFVTVAAETCGFLERAESLEREEFVDTALKLLPLLYLKASLLPPFTSLEEQYLETYVTEESYEILRINIASVLAEKDDYLEVFLPDMQYSDTPIKKNISEDLADIYQDIRNFVFIFQLGLNETMHDALVQCQQHFASFWGQRLVNTLRALHDVKYQTTNPEDADQDFYNTEEDFY</sequence>
<dbReference type="InterPro" id="IPR032025">
    <property type="entry name" value="DUF5063"/>
</dbReference>
<gene>
    <name evidence="1" type="ORF">Bcop_0029</name>
</gene>
<protein>
    <recommendedName>
        <fullName evidence="3">DUF5063 domain-containing protein</fullName>
    </recommendedName>
</protein>
<keyword evidence="2" id="KW-1185">Reference proteome</keyword>
<reference evidence="1 2" key="1">
    <citation type="journal article" date="2011" name="Stand. Genomic Sci.">
        <title>Non-contiguous finished genome sequence of Bacteroides coprosuis type strain (PC139).</title>
        <authorList>
            <person name="Land M."/>
            <person name="Held B."/>
            <person name="Gronow S."/>
            <person name="Abt B."/>
            <person name="Lucas S."/>
            <person name="Del Rio T.G."/>
            <person name="Nolan M."/>
            <person name="Tice H."/>
            <person name="Cheng J.F."/>
            <person name="Pitluck S."/>
            <person name="Liolios K."/>
            <person name="Pagani I."/>
            <person name="Ivanova N."/>
            <person name="Mavromatis K."/>
            <person name="Mikhailova N."/>
            <person name="Pati A."/>
            <person name="Tapia R."/>
            <person name="Han C."/>
            <person name="Goodwin L."/>
            <person name="Chen A."/>
            <person name="Palaniappan K."/>
            <person name="Hauser L."/>
            <person name="Brambilla E.M."/>
            <person name="Rohde M."/>
            <person name="Goker M."/>
            <person name="Detter J.C."/>
            <person name="Woyke T."/>
            <person name="Bristow J."/>
            <person name="Eisen J.A."/>
            <person name="Markowitz V."/>
            <person name="Hugenholtz P."/>
            <person name="Kyrpides N.C."/>
            <person name="Klenk H.P."/>
            <person name="Lapidus A."/>
        </authorList>
    </citation>
    <scope>NUCLEOTIDE SEQUENCE</scope>
    <source>
        <strain evidence="1 2">DSM 18011</strain>
    </source>
</reference>
<organism evidence="1 2">
    <name type="scientific">Bacteroides coprosuis DSM 18011</name>
    <dbReference type="NCBI Taxonomy" id="679937"/>
    <lineage>
        <taxon>Bacteria</taxon>
        <taxon>Pseudomonadati</taxon>
        <taxon>Bacteroidota</taxon>
        <taxon>Bacteroidia</taxon>
        <taxon>Bacteroidales</taxon>
        <taxon>Bacteroidaceae</taxon>
        <taxon>Bacteroides</taxon>
    </lineage>
</organism>
<dbReference type="AlphaFoldDB" id="F3ZNR0"/>
<evidence type="ECO:0000313" key="1">
    <source>
        <dbReference type="EMBL" id="EGJ70249.1"/>
    </source>
</evidence>
<name>F3ZNR0_9BACE</name>
<accession>F3ZNR0</accession>
<dbReference type="InterPro" id="IPR038312">
    <property type="entry name" value="DUF5063_sf"/>
</dbReference>
<dbReference type="EMBL" id="CM001167">
    <property type="protein sequence ID" value="EGJ70249.1"/>
    <property type="molecule type" value="Genomic_DNA"/>
</dbReference>
<dbReference type="STRING" id="679937.Bcop_0029"/>